<evidence type="ECO:0000259" key="10">
    <source>
        <dbReference type="Pfam" id="PF07730"/>
    </source>
</evidence>
<evidence type="ECO:0000256" key="6">
    <source>
        <dbReference type="ARBA" id="ARBA00022777"/>
    </source>
</evidence>
<dbReference type="InterPro" id="IPR050482">
    <property type="entry name" value="Sensor_HK_TwoCompSys"/>
</dbReference>
<dbReference type="RefSeq" id="WP_184832417.1">
    <property type="nucleotide sequence ID" value="NZ_JACHMN010000001.1"/>
</dbReference>
<dbReference type="GO" id="GO:0005524">
    <property type="term" value="F:ATP binding"/>
    <property type="evidence" value="ECO:0007669"/>
    <property type="project" value="UniProtKB-KW"/>
</dbReference>
<dbReference type="AlphaFoldDB" id="A0A841BIV3"/>
<feature type="transmembrane region" description="Helical" evidence="9">
    <location>
        <begin position="38"/>
        <end position="57"/>
    </location>
</feature>
<keyword evidence="4" id="KW-0808">Transferase</keyword>
<feature type="domain" description="Signal transduction histidine kinase subgroup 3 dimerisation and phosphoacceptor" evidence="10">
    <location>
        <begin position="173"/>
        <end position="238"/>
    </location>
</feature>
<dbReference type="CDD" id="cd16917">
    <property type="entry name" value="HATPase_UhpB-NarQ-NarX-like"/>
    <property type="match status" value="1"/>
</dbReference>
<evidence type="ECO:0000256" key="8">
    <source>
        <dbReference type="ARBA" id="ARBA00023012"/>
    </source>
</evidence>
<dbReference type="GO" id="GO:0046983">
    <property type="term" value="F:protein dimerization activity"/>
    <property type="evidence" value="ECO:0007669"/>
    <property type="project" value="InterPro"/>
</dbReference>
<dbReference type="GO" id="GO:0016020">
    <property type="term" value="C:membrane"/>
    <property type="evidence" value="ECO:0007669"/>
    <property type="project" value="InterPro"/>
</dbReference>
<keyword evidence="9" id="KW-0812">Transmembrane</keyword>
<evidence type="ECO:0000256" key="7">
    <source>
        <dbReference type="ARBA" id="ARBA00022840"/>
    </source>
</evidence>
<evidence type="ECO:0000256" key="3">
    <source>
        <dbReference type="ARBA" id="ARBA00022553"/>
    </source>
</evidence>
<evidence type="ECO:0000256" key="2">
    <source>
        <dbReference type="ARBA" id="ARBA00012438"/>
    </source>
</evidence>
<organism evidence="11 12">
    <name type="scientific">Allocatelliglobosispora scoriae</name>
    <dbReference type="NCBI Taxonomy" id="643052"/>
    <lineage>
        <taxon>Bacteria</taxon>
        <taxon>Bacillati</taxon>
        <taxon>Actinomycetota</taxon>
        <taxon>Actinomycetes</taxon>
        <taxon>Micromonosporales</taxon>
        <taxon>Micromonosporaceae</taxon>
        <taxon>Allocatelliglobosispora</taxon>
    </lineage>
</organism>
<dbReference type="PANTHER" id="PTHR24421">
    <property type="entry name" value="NITRATE/NITRITE SENSOR PROTEIN NARX-RELATED"/>
    <property type="match status" value="1"/>
</dbReference>
<feature type="transmembrane region" description="Helical" evidence="9">
    <location>
        <begin position="96"/>
        <end position="114"/>
    </location>
</feature>
<name>A0A841BIV3_9ACTN</name>
<dbReference type="EMBL" id="JACHMN010000001">
    <property type="protein sequence ID" value="MBB5867545.1"/>
    <property type="molecule type" value="Genomic_DNA"/>
</dbReference>
<proteinExistence type="predicted"/>
<evidence type="ECO:0000256" key="1">
    <source>
        <dbReference type="ARBA" id="ARBA00000085"/>
    </source>
</evidence>
<keyword evidence="12" id="KW-1185">Reference proteome</keyword>
<dbReference type="Gene3D" id="1.20.5.1930">
    <property type="match status" value="1"/>
</dbReference>
<accession>A0A841BIV3</accession>
<gene>
    <name evidence="11" type="ORF">F4553_000924</name>
</gene>
<keyword evidence="3" id="KW-0597">Phosphoprotein</keyword>
<evidence type="ECO:0000256" key="5">
    <source>
        <dbReference type="ARBA" id="ARBA00022741"/>
    </source>
</evidence>
<dbReference type="InterPro" id="IPR036890">
    <property type="entry name" value="HATPase_C_sf"/>
</dbReference>
<evidence type="ECO:0000256" key="4">
    <source>
        <dbReference type="ARBA" id="ARBA00022679"/>
    </source>
</evidence>
<protein>
    <recommendedName>
        <fullName evidence="2">histidine kinase</fullName>
        <ecNumber evidence="2">2.7.13.3</ecNumber>
    </recommendedName>
</protein>
<evidence type="ECO:0000313" key="12">
    <source>
        <dbReference type="Proteomes" id="UP000587527"/>
    </source>
</evidence>
<keyword evidence="9" id="KW-0472">Membrane</keyword>
<reference evidence="11 12" key="1">
    <citation type="submission" date="2020-08" db="EMBL/GenBank/DDBJ databases">
        <title>Sequencing the genomes of 1000 actinobacteria strains.</title>
        <authorList>
            <person name="Klenk H.-P."/>
        </authorList>
    </citation>
    <scope>NUCLEOTIDE SEQUENCE [LARGE SCALE GENOMIC DNA]</scope>
    <source>
        <strain evidence="11 12">DSM 45362</strain>
    </source>
</reference>
<keyword evidence="6 11" id="KW-0418">Kinase</keyword>
<comment type="caution">
    <text evidence="11">The sequence shown here is derived from an EMBL/GenBank/DDBJ whole genome shotgun (WGS) entry which is preliminary data.</text>
</comment>
<dbReference type="Gene3D" id="3.30.565.10">
    <property type="entry name" value="Histidine kinase-like ATPase, C-terminal domain"/>
    <property type="match status" value="1"/>
</dbReference>
<dbReference type="SUPFAM" id="SSF55874">
    <property type="entry name" value="ATPase domain of HSP90 chaperone/DNA topoisomerase II/histidine kinase"/>
    <property type="match status" value="1"/>
</dbReference>
<feature type="transmembrane region" description="Helical" evidence="9">
    <location>
        <begin position="63"/>
        <end position="84"/>
    </location>
</feature>
<dbReference type="InterPro" id="IPR011712">
    <property type="entry name" value="Sig_transdc_His_kin_sub3_dim/P"/>
</dbReference>
<keyword evidence="5" id="KW-0547">Nucleotide-binding</keyword>
<evidence type="ECO:0000256" key="9">
    <source>
        <dbReference type="SAM" id="Phobius"/>
    </source>
</evidence>
<keyword evidence="8" id="KW-0902">Two-component regulatory system</keyword>
<sequence length="373" mass="39239">MRSRSLLLPMVASTVAVGVLVAVALISVTGDAARSMPVLDLAVAIVSVALVPVMVRWPVPAGLVLSALAALSPVATAPATVAALHTARRRPFRAALAVAAAGIAGHAVLGWWRPTPGITYGWWLLLVTIAYAALVGWGALARSRADLLASLRERARRAEAEQERRVVEARIAERARIAREMHDVLAHRLSLLATYAGALEYRPDAPPERLAAAAGVVRAGVRQALEEMREVVTLLREDGDESDRPAPTLADVPGLVAEARDAGLDVRLDTRTDLAAPLAPSVGRTAYRVVQESLTNARRHSPGNPVTVVIGGAGGAELTIEVGNPLSPAPVGHTPGTGLIGLAERVHLAGGEITHTAADGEFRLRARIPWRQP</sequence>
<keyword evidence="7" id="KW-0067">ATP-binding</keyword>
<comment type="catalytic activity">
    <reaction evidence="1">
        <text>ATP + protein L-histidine = ADP + protein N-phospho-L-histidine.</text>
        <dbReference type="EC" id="2.7.13.3"/>
    </reaction>
</comment>
<dbReference type="Pfam" id="PF07730">
    <property type="entry name" value="HisKA_3"/>
    <property type="match status" value="1"/>
</dbReference>
<feature type="transmembrane region" description="Helical" evidence="9">
    <location>
        <begin position="6"/>
        <end position="26"/>
    </location>
</feature>
<dbReference type="Proteomes" id="UP000587527">
    <property type="component" value="Unassembled WGS sequence"/>
</dbReference>
<feature type="transmembrane region" description="Helical" evidence="9">
    <location>
        <begin position="120"/>
        <end position="140"/>
    </location>
</feature>
<dbReference type="GO" id="GO:0000155">
    <property type="term" value="F:phosphorelay sensor kinase activity"/>
    <property type="evidence" value="ECO:0007669"/>
    <property type="project" value="InterPro"/>
</dbReference>
<keyword evidence="9" id="KW-1133">Transmembrane helix</keyword>
<dbReference type="PANTHER" id="PTHR24421:SF10">
    <property type="entry name" value="NITRATE_NITRITE SENSOR PROTEIN NARQ"/>
    <property type="match status" value="1"/>
</dbReference>
<dbReference type="EC" id="2.7.13.3" evidence="2"/>
<evidence type="ECO:0000313" key="11">
    <source>
        <dbReference type="EMBL" id="MBB5867545.1"/>
    </source>
</evidence>